<evidence type="ECO:0000313" key="1">
    <source>
        <dbReference type="EMBL" id="GAA0952986.1"/>
    </source>
</evidence>
<protein>
    <recommendedName>
        <fullName evidence="3">Circularly permuted ATP-grasp superfamily protein</fullName>
    </recommendedName>
</protein>
<gene>
    <name evidence="1" type="ORF">GCM10009554_56710</name>
</gene>
<organism evidence="1 2">
    <name type="scientific">Kribbella koreensis</name>
    <dbReference type="NCBI Taxonomy" id="57909"/>
    <lineage>
        <taxon>Bacteria</taxon>
        <taxon>Bacillati</taxon>
        <taxon>Actinomycetota</taxon>
        <taxon>Actinomycetes</taxon>
        <taxon>Propionibacteriales</taxon>
        <taxon>Kribbellaceae</taxon>
        <taxon>Kribbella</taxon>
    </lineage>
</organism>
<comment type="caution">
    <text evidence="1">The sequence shown here is derived from an EMBL/GenBank/DDBJ whole genome shotgun (WGS) entry which is preliminary data.</text>
</comment>
<proteinExistence type="predicted"/>
<name>A0ABP4BQF3_9ACTN</name>
<reference evidence="2" key="1">
    <citation type="journal article" date="2019" name="Int. J. Syst. Evol. Microbiol.">
        <title>The Global Catalogue of Microorganisms (GCM) 10K type strain sequencing project: providing services to taxonomists for standard genome sequencing and annotation.</title>
        <authorList>
            <consortium name="The Broad Institute Genomics Platform"/>
            <consortium name="The Broad Institute Genome Sequencing Center for Infectious Disease"/>
            <person name="Wu L."/>
            <person name="Ma J."/>
        </authorList>
    </citation>
    <scope>NUCLEOTIDE SEQUENCE [LARGE SCALE GENOMIC DNA]</scope>
    <source>
        <strain evidence="2">JCM 10977</strain>
    </source>
</reference>
<sequence length="457" mass="50100">MDFDWSATSFDYWEELPQATKDKVLAAGAEDWKTVVSGVLTFNKSWRPLRPVLIHRKTYEALGEVMDRLLQLLLETGQRRARTAGELRKLLGTPDGLVGYLDDEEELGEHLIQSGRPDILISGGVPKFVEFNVGSEAGCVWDTERVSTRFLTSFSSHGLTTLDGASGPVEVLAPPSPVDGRYQAIIDLLGLKPGDRLTTVLRTEGEYPGSDNLPAIVRSLDPYVERGKALGIDGDVAPLIWLETDSEGLLVNQGRRVDAVFRLFVCTDMPDVPGEAALRAAVESGQTKLFTSTAGWLLANKIMLTYLWDDISLLSPEDQELVRLHVPWSRLLTASMLEDAVAQRASLVLKPADEYGGAGVLVGHETGPAEWREGLVAAVRDGGFLLQDYVRPDRLTMDLAHVETGEQVQVSVPYSVGPYTFGRKPYGCFLRVGSHEHGEVLNLKRAIHVTGPLLVTT</sequence>
<keyword evidence="2" id="KW-1185">Reference proteome</keyword>
<dbReference type="RefSeq" id="WP_343976597.1">
    <property type="nucleotide sequence ID" value="NZ_BAAAHK010000013.1"/>
</dbReference>
<evidence type="ECO:0008006" key="3">
    <source>
        <dbReference type="Google" id="ProtNLM"/>
    </source>
</evidence>
<evidence type="ECO:0000313" key="2">
    <source>
        <dbReference type="Proteomes" id="UP001500542"/>
    </source>
</evidence>
<dbReference type="SUPFAM" id="SSF56059">
    <property type="entry name" value="Glutathione synthetase ATP-binding domain-like"/>
    <property type="match status" value="1"/>
</dbReference>
<dbReference type="EMBL" id="BAAAHK010000013">
    <property type="protein sequence ID" value="GAA0952986.1"/>
    <property type="molecule type" value="Genomic_DNA"/>
</dbReference>
<dbReference type="Proteomes" id="UP001500542">
    <property type="component" value="Unassembled WGS sequence"/>
</dbReference>
<accession>A0ABP4BQF3</accession>